<reference evidence="2" key="1">
    <citation type="submission" date="2020-07" db="EMBL/GenBank/DDBJ databases">
        <title>Huge and variable diversity of episymbiotic CPR bacteria and DPANN archaea in groundwater ecosystems.</title>
        <authorList>
            <person name="He C.Y."/>
            <person name="Keren R."/>
            <person name="Whittaker M."/>
            <person name="Farag I.F."/>
            <person name="Doudna J."/>
            <person name="Cate J.H.D."/>
            <person name="Banfield J.F."/>
        </authorList>
    </citation>
    <scope>NUCLEOTIDE SEQUENCE</scope>
    <source>
        <strain evidence="2">NC_groundwater_672_Ag_B-0.1um_62_36</strain>
    </source>
</reference>
<dbReference type="Proteomes" id="UP000769766">
    <property type="component" value="Unassembled WGS sequence"/>
</dbReference>
<accession>A0A932FVZ6</accession>
<dbReference type="SUPFAM" id="SSF81301">
    <property type="entry name" value="Nucleotidyltransferase"/>
    <property type="match status" value="1"/>
</dbReference>
<dbReference type="AlphaFoldDB" id="A0A932FVZ6"/>
<evidence type="ECO:0000313" key="2">
    <source>
        <dbReference type="EMBL" id="MBI2877260.1"/>
    </source>
</evidence>
<dbReference type="Gene3D" id="3.30.460.10">
    <property type="entry name" value="Beta Polymerase, domain 2"/>
    <property type="match status" value="1"/>
</dbReference>
<dbReference type="CDD" id="cd05403">
    <property type="entry name" value="NT_KNTase_like"/>
    <property type="match status" value="1"/>
</dbReference>
<organism evidence="2 3">
    <name type="scientific">Tectimicrobiota bacterium</name>
    <dbReference type="NCBI Taxonomy" id="2528274"/>
    <lineage>
        <taxon>Bacteria</taxon>
        <taxon>Pseudomonadati</taxon>
        <taxon>Nitrospinota/Tectimicrobiota group</taxon>
        <taxon>Candidatus Tectimicrobiota</taxon>
    </lineage>
</organism>
<evidence type="ECO:0000313" key="3">
    <source>
        <dbReference type="Proteomes" id="UP000769766"/>
    </source>
</evidence>
<comment type="caution">
    <text evidence="2">The sequence shown here is derived from an EMBL/GenBank/DDBJ whole genome shotgun (WGS) entry which is preliminary data.</text>
</comment>
<dbReference type="PANTHER" id="PTHR43852:SF3">
    <property type="entry name" value="NUCLEOTIDYLTRANSFERASE"/>
    <property type="match status" value="1"/>
</dbReference>
<sequence>MIKLNRIRHDVKRLFPKIPQVFSRHPEVAVAYLFGIYARDEEGPLSDVDIAYFFDPKVFNPKDYLDLDLQIDVEISETLHTNEVDCKLLNISSIKFQYNVITKGKLIYCYKYEVKDQYEKYVREVFFKQKGKNDGS</sequence>
<feature type="domain" description="Polymerase beta nucleotidyltransferase" evidence="1">
    <location>
        <begin position="17"/>
        <end position="111"/>
    </location>
</feature>
<dbReference type="InterPro" id="IPR043519">
    <property type="entry name" value="NT_sf"/>
</dbReference>
<proteinExistence type="predicted"/>
<dbReference type="EMBL" id="JACPRF010000312">
    <property type="protein sequence ID" value="MBI2877260.1"/>
    <property type="molecule type" value="Genomic_DNA"/>
</dbReference>
<dbReference type="PANTHER" id="PTHR43852">
    <property type="entry name" value="NUCLEOTIDYLTRANSFERASE"/>
    <property type="match status" value="1"/>
</dbReference>
<protein>
    <submittedName>
        <fullName evidence="2">Nucleotidyltransferase domain-containing protein</fullName>
    </submittedName>
</protein>
<gene>
    <name evidence="2" type="ORF">HYY20_10295</name>
</gene>
<dbReference type="NCBIfam" id="NF047752">
    <property type="entry name" value="MntA_antitoxin"/>
    <property type="match status" value="1"/>
</dbReference>
<dbReference type="InterPro" id="IPR052930">
    <property type="entry name" value="TA_antitoxin_MntA"/>
</dbReference>
<name>A0A932FVZ6_UNCTE</name>
<dbReference type="Pfam" id="PF18765">
    <property type="entry name" value="Polbeta"/>
    <property type="match status" value="1"/>
</dbReference>
<dbReference type="InterPro" id="IPR041633">
    <property type="entry name" value="Polbeta"/>
</dbReference>
<evidence type="ECO:0000259" key="1">
    <source>
        <dbReference type="Pfam" id="PF18765"/>
    </source>
</evidence>